<reference evidence="4" key="2">
    <citation type="submission" date="2016-10" db="EMBL/GenBank/DDBJ databases">
        <authorList>
            <person name="Wibberg D."/>
        </authorList>
    </citation>
    <scope>NUCLEOTIDE SEQUENCE [LARGE SCALE GENOMIC DNA]</scope>
</reference>
<dbReference type="OrthoDB" id="8278685at2"/>
<dbReference type="Proteomes" id="UP000198939">
    <property type="component" value="Unassembled WGS sequence"/>
</dbReference>
<reference evidence="2" key="1">
    <citation type="submission" date="2016-10" db="EMBL/GenBank/DDBJ databases">
        <authorList>
            <person name="de Groot N.N."/>
        </authorList>
    </citation>
    <scope>NUCLEOTIDE SEQUENCE [LARGE SCALE GENOMIC DNA]</scope>
    <source>
        <strain evidence="2">CCBAU85039</strain>
    </source>
</reference>
<evidence type="ECO:0000313" key="2">
    <source>
        <dbReference type="EMBL" id="SEI06971.1"/>
    </source>
</evidence>
<dbReference type="EMBL" id="FOCV01000021">
    <property type="protein sequence ID" value="SEO65446.1"/>
    <property type="molecule type" value="Genomic_DNA"/>
</dbReference>
<protein>
    <submittedName>
        <fullName evidence="2">Uncharacterized protein</fullName>
    </submittedName>
</protein>
<sequence>MHSTPNRQIRNPGPRGRSVANQGKRNGADTAEERKLHKLQGRHAPEHEIQPNSTAGPPKLR</sequence>
<gene>
    <name evidence="2" type="ORF">RTCCBAU85039_4186</name>
    <name evidence="3" type="ORF">SAMN05216228_102199</name>
</gene>
<evidence type="ECO:0000313" key="3">
    <source>
        <dbReference type="EMBL" id="SEO65446.1"/>
    </source>
</evidence>
<evidence type="ECO:0000313" key="5">
    <source>
        <dbReference type="Proteomes" id="UP000198939"/>
    </source>
</evidence>
<feature type="region of interest" description="Disordered" evidence="1">
    <location>
        <begin position="1"/>
        <end position="61"/>
    </location>
</feature>
<name>A0A1H8RGF2_9HYPH</name>
<reference evidence="3 5" key="3">
    <citation type="submission" date="2016-10" db="EMBL/GenBank/DDBJ databases">
        <authorList>
            <person name="Varghese N."/>
            <person name="Submissions S."/>
        </authorList>
    </citation>
    <scope>NUCLEOTIDE SEQUENCE [LARGE SCALE GENOMIC DNA]</scope>
    <source>
        <strain evidence="3 5">CGMCC 1.7071</strain>
    </source>
</reference>
<evidence type="ECO:0000256" key="1">
    <source>
        <dbReference type="SAM" id="MobiDB-lite"/>
    </source>
</evidence>
<evidence type="ECO:0000313" key="4">
    <source>
        <dbReference type="Proteomes" id="UP000183063"/>
    </source>
</evidence>
<organism evidence="2 4">
    <name type="scientific">Rhizobium tibeticum</name>
    <dbReference type="NCBI Taxonomy" id="501024"/>
    <lineage>
        <taxon>Bacteria</taxon>
        <taxon>Pseudomonadati</taxon>
        <taxon>Pseudomonadota</taxon>
        <taxon>Alphaproteobacteria</taxon>
        <taxon>Hyphomicrobiales</taxon>
        <taxon>Rhizobiaceae</taxon>
        <taxon>Rhizobium/Agrobacterium group</taxon>
        <taxon>Rhizobium</taxon>
    </lineage>
</organism>
<dbReference type="AlphaFoldDB" id="A0A1H8RGF2"/>
<dbReference type="EMBL" id="FNXB01000024">
    <property type="protein sequence ID" value="SEI06971.1"/>
    <property type="molecule type" value="Genomic_DNA"/>
</dbReference>
<dbReference type="Proteomes" id="UP000183063">
    <property type="component" value="Unassembled WGS sequence"/>
</dbReference>
<keyword evidence="5" id="KW-1185">Reference proteome</keyword>
<accession>A0A1H8RGF2</accession>
<proteinExistence type="predicted"/>